<feature type="transmembrane region" description="Helical" evidence="2">
    <location>
        <begin position="110"/>
        <end position="137"/>
    </location>
</feature>
<feature type="transmembrane region" description="Helical" evidence="2">
    <location>
        <begin position="176"/>
        <end position="194"/>
    </location>
</feature>
<evidence type="ECO:0000256" key="2">
    <source>
        <dbReference type="SAM" id="Phobius"/>
    </source>
</evidence>
<dbReference type="CDD" id="cd17352">
    <property type="entry name" value="MFS_MCT_SLC16"/>
    <property type="match status" value="1"/>
</dbReference>
<sequence length="484" mass="52782">IGNKMAHTNVEPPDGGYGWIILLASVGVQSICAGSFNVSGIFLVSYVEYFQKGAAQASIIASITGALYTSSGLLADYLHRKLGARLTVMIGGFLSTFGIVLSIFSPSLTFLYFSYGIIVGIGYGVSVITVLITISLYFKRRYAFANGIAFVGSAAGTMCLPPLYNYIIEQYGWRGALFIVAGIHAQIIVFGALLRPLKTRRPIEEIKMHDKQLDNGEAELALIVYQNSENQDLRLHVVNRNEITCSDFNEEKPVTQDRKINDYQEIRDENGTANSSPSQTHRILNYLGMGLFIEIPSFSLLVFAQFLEGVGSITAILYVVSNAVTIGISKANSAFLLTLFGCGNIVGRLAPGWLVDHGYIAPLTLTGITIGGSGFIILCIPFTKLYVIIAVLICFYGFLFGIYQPIMIVALRDFVGEANHSKAIAWDWFGMSIGFLCGTPFTGWLYDMTGNYNASFFFAGCALILSGAIILLTPTIRICLSKKE</sequence>
<dbReference type="Pfam" id="PF07690">
    <property type="entry name" value="MFS_1"/>
    <property type="match status" value="2"/>
</dbReference>
<evidence type="ECO:0000256" key="1">
    <source>
        <dbReference type="ARBA" id="ARBA00004141"/>
    </source>
</evidence>
<organism evidence="4 5">
    <name type="scientific">Saccoglossus kowalevskii</name>
    <name type="common">Acorn worm</name>
    <dbReference type="NCBI Taxonomy" id="10224"/>
    <lineage>
        <taxon>Eukaryota</taxon>
        <taxon>Metazoa</taxon>
        <taxon>Hemichordata</taxon>
        <taxon>Enteropneusta</taxon>
        <taxon>Harrimaniidae</taxon>
        <taxon>Saccoglossus</taxon>
    </lineage>
</organism>
<feature type="transmembrane region" description="Helical" evidence="2">
    <location>
        <begin position="424"/>
        <end position="446"/>
    </location>
</feature>
<feature type="transmembrane region" description="Helical" evidence="2">
    <location>
        <begin position="335"/>
        <end position="355"/>
    </location>
</feature>
<protein>
    <submittedName>
        <fullName evidence="5">Monocarboxylate transporter 12-B-like</fullName>
    </submittedName>
</protein>
<name>A0ABM0MKS2_SACKO</name>
<dbReference type="Proteomes" id="UP000694865">
    <property type="component" value="Unplaced"/>
</dbReference>
<dbReference type="InterPro" id="IPR011701">
    <property type="entry name" value="MFS"/>
</dbReference>
<feature type="transmembrane region" description="Helical" evidence="2">
    <location>
        <begin position="310"/>
        <end position="328"/>
    </location>
</feature>
<dbReference type="PANTHER" id="PTHR11360">
    <property type="entry name" value="MONOCARBOXYLATE TRANSPORTER"/>
    <property type="match status" value="1"/>
</dbReference>
<feature type="non-terminal residue" evidence="5">
    <location>
        <position position="1"/>
    </location>
</feature>
<feature type="non-terminal residue" evidence="5">
    <location>
        <position position="484"/>
    </location>
</feature>
<keyword evidence="2" id="KW-0812">Transmembrane</keyword>
<dbReference type="InterPro" id="IPR050327">
    <property type="entry name" value="Proton-linked_MCT"/>
</dbReference>
<evidence type="ECO:0000313" key="5">
    <source>
        <dbReference type="RefSeq" id="XP_006820613.1"/>
    </source>
</evidence>
<dbReference type="InterPro" id="IPR036259">
    <property type="entry name" value="MFS_trans_sf"/>
</dbReference>
<feature type="transmembrane region" description="Helical" evidence="2">
    <location>
        <begin position="283"/>
        <end position="304"/>
    </location>
</feature>
<keyword evidence="2" id="KW-0472">Membrane</keyword>
<dbReference type="Gene3D" id="1.20.1250.20">
    <property type="entry name" value="MFS general substrate transporter like domains"/>
    <property type="match status" value="1"/>
</dbReference>
<comment type="subcellular location">
    <subcellularLocation>
        <location evidence="1">Membrane</location>
        <topology evidence="1">Multi-pass membrane protein</topology>
    </subcellularLocation>
</comment>
<accession>A0ABM0MKS2</accession>
<dbReference type="InterPro" id="IPR020846">
    <property type="entry name" value="MFS_dom"/>
</dbReference>
<dbReference type="SUPFAM" id="SSF103473">
    <property type="entry name" value="MFS general substrate transporter"/>
    <property type="match status" value="1"/>
</dbReference>
<proteinExistence type="predicted"/>
<keyword evidence="2" id="KW-1133">Transmembrane helix</keyword>
<feature type="transmembrane region" description="Helical" evidence="2">
    <location>
        <begin position="452"/>
        <end position="473"/>
    </location>
</feature>
<feature type="transmembrane region" description="Helical" evidence="2">
    <location>
        <begin position="20"/>
        <end position="47"/>
    </location>
</feature>
<feature type="transmembrane region" description="Helical" evidence="2">
    <location>
        <begin position="53"/>
        <end position="74"/>
    </location>
</feature>
<dbReference type="PROSITE" id="PS50850">
    <property type="entry name" value="MFS"/>
    <property type="match status" value="1"/>
</dbReference>
<gene>
    <name evidence="5" type="primary">LOC102807883</name>
</gene>
<dbReference type="GeneID" id="102807883"/>
<feature type="transmembrane region" description="Helical" evidence="2">
    <location>
        <begin position="86"/>
        <end position="104"/>
    </location>
</feature>
<dbReference type="PANTHER" id="PTHR11360:SF284">
    <property type="entry name" value="EG:103B4.3 PROTEIN-RELATED"/>
    <property type="match status" value="1"/>
</dbReference>
<feature type="domain" description="Major facilitator superfamily (MFS) profile" evidence="3">
    <location>
        <begin position="20"/>
        <end position="477"/>
    </location>
</feature>
<feature type="transmembrane region" description="Helical" evidence="2">
    <location>
        <begin position="144"/>
        <end position="164"/>
    </location>
</feature>
<reference evidence="5" key="1">
    <citation type="submission" date="2025-08" db="UniProtKB">
        <authorList>
            <consortium name="RefSeq"/>
        </authorList>
    </citation>
    <scope>IDENTIFICATION</scope>
    <source>
        <tissue evidence="5">Testes</tissue>
    </source>
</reference>
<keyword evidence="4" id="KW-1185">Reference proteome</keyword>
<evidence type="ECO:0000259" key="3">
    <source>
        <dbReference type="PROSITE" id="PS50850"/>
    </source>
</evidence>
<feature type="transmembrane region" description="Helical" evidence="2">
    <location>
        <begin position="375"/>
        <end position="403"/>
    </location>
</feature>
<evidence type="ECO:0000313" key="4">
    <source>
        <dbReference type="Proteomes" id="UP000694865"/>
    </source>
</evidence>
<dbReference type="RefSeq" id="XP_006820613.1">
    <property type="nucleotide sequence ID" value="XM_006820550.1"/>
</dbReference>